<gene>
    <name evidence="1" type="ORF">NE857_09435</name>
</gene>
<proteinExistence type="predicted"/>
<evidence type="ECO:0000313" key="2">
    <source>
        <dbReference type="Proteomes" id="UP001055940"/>
    </source>
</evidence>
<dbReference type="EMBL" id="CP099837">
    <property type="protein sequence ID" value="USY21803.1"/>
    <property type="molecule type" value="Genomic_DNA"/>
</dbReference>
<keyword evidence="2" id="KW-1185">Reference proteome</keyword>
<dbReference type="RefSeq" id="WP_254420642.1">
    <property type="nucleotide sequence ID" value="NZ_BAAAJB010000058.1"/>
</dbReference>
<evidence type="ECO:0000313" key="1">
    <source>
        <dbReference type="EMBL" id="USY21803.1"/>
    </source>
</evidence>
<name>A0ABY5DF30_9ACTN</name>
<dbReference type="Proteomes" id="UP001055940">
    <property type="component" value="Chromosome"/>
</dbReference>
<organism evidence="1 2">
    <name type="scientific">Nocardiopsis exhalans</name>
    <dbReference type="NCBI Taxonomy" id="163604"/>
    <lineage>
        <taxon>Bacteria</taxon>
        <taxon>Bacillati</taxon>
        <taxon>Actinomycetota</taxon>
        <taxon>Actinomycetes</taxon>
        <taxon>Streptosporangiales</taxon>
        <taxon>Nocardiopsidaceae</taxon>
        <taxon>Nocardiopsis</taxon>
    </lineage>
</organism>
<sequence length="105" mass="11995">MTSKYCQQLIDSRLGGIDRTTLDRAGQTLLDLVYTHSWTVDRHEKDLARELDRLSIELDRVRENPEYEPRALGNVAAKVTAVQHKLFQARESFRVAVGTAVTILR</sequence>
<accession>A0ABY5DF30</accession>
<reference evidence="1" key="1">
    <citation type="submission" date="2022-06" db="EMBL/GenBank/DDBJ databases">
        <authorList>
            <person name="Ping M."/>
        </authorList>
    </citation>
    <scope>NUCLEOTIDE SEQUENCE</scope>
    <source>
        <strain evidence="1">JCM11759T</strain>
    </source>
</reference>
<protein>
    <submittedName>
        <fullName evidence="1">Uncharacterized protein</fullName>
    </submittedName>
</protein>